<dbReference type="InterPro" id="IPR000073">
    <property type="entry name" value="AB_hydrolase_1"/>
</dbReference>
<dbReference type="PANTHER" id="PTHR42886:SF29">
    <property type="entry name" value="PUMMELIG, ISOFORM A"/>
    <property type="match status" value="1"/>
</dbReference>
<keyword evidence="5" id="KW-1185">Reference proteome</keyword>
<dbReference type="Gene3D" id="3.40.50.1820">
    <property type="entry name" value="alpha/beta hydrolase"/>
    <property type="match status" value="1"/>
</dbReference>
<sequence>MIIFLLFSCLIYISTNTIELYPKVGKEVLETQFIQTKQGEIFVSNNVCLSKQKLLVFIHGSPGSGADFSMYLKEEDLQQKYCMLAPDRLGFGKSYQNPFVPNLRLQAKAISEMIQIFLEQKKLSFQEITILGHSYGGPIAFKVAILLQNRIPSTLKVVLLSAPIDPNWEELKSYNYLAKKTYIQWFLPNSWVRSNEEMFPLKSELELMKEDLRQTKISVVSIHGEEDGIVPREHVNYLKSISYDGSHKTHLISGGSHFIPWTRFSEIKSILLGDEI</sequence>
<comment type="similarity">
    <text evidence="1">Belongs to the peptidase S33 family.</text>
</comment>
<dbReference type="InterPro" id="IPR002410">
    <property type="entry name" value="Peptidase_S33"/>
</dbReference>
<gene>
    <name evidence="4" type="ORF">EHQ59_17200</name>
</gene>
<dbReference type="GO" id="GO:0006508">
    <property type="term" value="P:proteolysis"/>
    <property type="evidence" value="ECO:0007669"/>
    <property type="project" value="InterPro"/>
</dbReference>
<dbReference type="PANTHER" id="PTHR42886">
    <property type="entry name" value="RE40534P-RELATED"/>
    <property type="match status" value="1"/>
</dbReference>
<accession>A0A4V3JPU7</accession>
<dbReference type="OrthoDB" id="9779853at2"/>
<proteinExistence type="inferred from homology"/>
<dbReference type="PRINTS" id="PR00793">
    <property type="entry name" value="PROAMNOPTASE"/>
</dbReference>
<comment type="caution">
    <text evidence="4">The sequence shown here is derived from an EMBL/GenBank/DDBJ whole genome shotgun (WGS) entry which is preliminary data.</text>
</comment>
<evidence type="ECO:0000313" key="5">
    <source>
        <dbReference type="Proteomes" id="UP000297609"/>
    </source>
</evidence>
<dbReference type="SUPFAM" id="SSF53474">
    <property type="entry name" value="alpha/beta-Hydrolases"/>
    <property type="match status" value="1"/>
</dbReference>
<dbReference type="AlphaFoldDB" id="A0A4V3JPU7"/>
<dbReference type="EMBL" id="RQGG01000051">
    <property type="protein sequence ID" value="TGL46856.1"/>
    <property type="molecule type" value="Genomic_DNA"/>
</dbReference>
<evidence type="ECO:0000256" key="1">
    <source>
        <dbReference type="ARBA" id="ARBA00010088"/>
    </source>
</evidence>
<reference evidence="4" key="1">
    <citation type="journal article" date="2019" name="PLoS Negl. Trop. Dis.">
        <title>Revisiting the worldwide diversity of Leptospira species in the environment.</title>
        <authorList>
            <person name="Vincent A.T."/>
            <person name="Schiettekatte O."/>
            <person name="Bourhy P."/>
            <person name="Veyrier F.J."/>
            <person name="Picardeau M."/>
        </authorList>
    </citation>
    <scope>NUCLEOTIDE SEQUENCE [LARGE SCALE GENOMIC DNA]</scope>
    <source>
        <strain evidence="4">201702454</strain>
    </source>
</reference>
<protein>
    <submittedName>
        <fullName evidence="4">Alpha/beta hydrolase</fullName>
    </submittedName>
</protein>
<evidence type="ECO:0000259" key="3">
    <source>
        <dbReference type="Pfam" id="PF00561"/>
    </source>
</evidence>
<keyword evidence="2 4" id="KW-0378">Hydrolase</keyword>
<evidence type="ECO:0000313" key="4">
    <source>
        <dbReference type="EMBL" id="TGL46856.1"/>
    </source>
</evidence>
<dbReference type="InterPro" id="IPR029058">
    <property type="entry name" value="AB_hydrolase_fold"/>
</dbReference>
<feature type="domain" description="AB hydrolase-1" evidence="3">
    <location>
        <begin position="54"/>
        <end position="165"/>
    </location>
</feature>
<dbReference type="Pfam" id="PF00561">
    <property type="entry name" value="Abhydrolase_1"/>
    <property type="match status" value="1"/>
</dbReference>
<organism evidence="4 5">
    <name type="scientific">Leptospira kemamanensis</name>
    <dbReference type="NCBI Taxonomy" id="2484942"/>
    <lineage>
        <taxon>Bacteria</taxon>
        <taxon>Pseudomonadati</taxon>
        <taxon>Spirochaetota</taxon>
        <taxon>Spirochaetia</taxon>
        <taxon>Leptospirales</taxon>
        <taxon>Leptospiraceae</taxon>
        <taxon>Leptospira</taxon>
    </lineage>
</organism>
<dbReference type="GO" id="GO:0008233">
    <property type="term" value="F:peptidase activity"/>
    <property type="evidence" value="ECO:0007669"/>
    <property type="project" value="InterPro"/>
</dbReference>
<name>A0A4V3JPU7_9LEPT</name>
<dbReference type="Proteomes" id="UP000297609">
    <property type="component" value="Unassembled WGS sequence"/>
</dbReference>
<evidence type="ECO:0000256" key="2">
    <source>
        <dbReference type="ARBA" id="ARBA00022801"/>
    </source>
</evidence>